<keyword evidence="1 2" id="KW-0694">RNA-binding</keyword>
<dbReference type="VEuPathDB" id="MicrosporidiaDB:AEWQ_021110"/>
<keyword evidence="3" id="KW-0539">Nucleus</keyword>
<dbReference type="InterPro" id="IPR045071">
    <property type="entry name" value="BBP-like"/>
</dbReference>
<accession>M1KK40</accession>
<dbReference type="SMART" id="SM00322">
    <property type="entry name" value="KH"/>
    <property type="match status" value="1"/>
</dbReference>
<dbReference type="GO" id="GO:0008270">
    <property type="term" value="F:zinc ion binding"/>
    <property type="evidence" value="ECO:0007669"/>
    <property type="project" value="UniProtKB-UniRule"/>
</dbReference>
<gene>
    <name evidence="5" type="ORF">ECU02_1160</name>
</gene>
<keyword evidence="3" id="KW-0862">Zinc</keyword>
<dbReference type="VEuPathDB" id="MicrosporidiaDB:AEWR_021120"/>
<keyword evidence="3" id="KW-0508">mRNA splicing</keyword>
<sequence>MKPFRCPEKVALPEGVESKSELRNLLSAARTEEIGRRLQSAIACGNHRLALWLKNRKQQILGRQVLGNVSISGSVYTNKIYIPVQEFPESNFVGLIIGPRGSTQKQLERITRARIYIRGSYKDKHVEPLHCYISAETQESLKNASAVIENLIEDSVLFGDCRLRMSQLQAIRECRRNPNGPLTDWERFYYWWYFHNRIQRKAE</sequence>
<name>M1KK40_ENCCN</name>
<organism evidence="5">
    <name type="scientific">Encephalitozoon cuniculi</name>
    <name type="common">Microsporidian parasite</name>
    <dbReference type="NCBI Taxonomy" id="6035"/>
    <lineage>
        <taxon>Eukaryota</taxon>
        <taxon>Fungi</taxon>
        <taxon>Fungi incertae sedis</taxon>
        <taxon>Microsporidia</taxon>
        <taxon>Unikaryonidae</taxon>
        <taxon>Encephalitozoon</taxon>
    </lineage>
</organism>
<dbReference type="PANTHER" id="PTHR11208">
    <property type="entry name" value="RNA-BINDING PROTEIN RELATED"/>
    <property type="match status" value="1"/>
</dbReference>
<keyword evidence="3" id="KW-0479">Metal-binding</keyword>
<dbReference type="GO" id="GO:0045131">
    <property type="term" value="F:pre-mRNA branch point binding"/>
    <property type="evidence" value="ECO:0007669"/>
    <property type="project" value="UniProtKB-UniRule"/>
</dbReference>
<dbReference type="GO" id="GO:0003729">
    <property type="term" value="F:mRNA binding"/>
    <property type="evidence" value="ECO:0007669"/>
    <property type="project" value="TreeGrafter"/>
</dbReference>
<dbReference type="GO" id="GO:0000398">
    <property type="term" value="P:mRNA splicing, via spliceosome"/>
    <property type="evidence" value="ECO:0007669"/>
    <property type="project" value="UniProtKB-UniRule"/>
</dbReference>
<dbReference type="InterPro" id="IPR036612">
    <property type="entry name" value="KH_dom_type_1_sf"/>
</dbReference>
<reference evidence="5" key="1">
    <citation type="journal article" date="2013" name="Eukaryot. Cell">
        <title>Extremely Reduced Levels of Heterozygosity in the Vertebrate Pathogen Encephalitozoon cuniculi.</title>
        <authorList>
            <person name="Selman M."/>
            <person name="Sak B."/>
            <person name="Kvac M."/>
            <person name="Farinelli L."/>
            <person name="Weiss L.M."/>
            <person name="Corradi N."/>
        </authorList>
    </citation>
    <scope>NUCLEOTIDE SEQUENCE</scope>
</reference>
<dbReference type="VEuPathDB" id="MicrosporidiaDB:ECU02_1160"/>
<evidence type="ECO:0000256" key="2">
    <source>
        <dbReference type="PROSITE-ProRule" id="PRU00117"/>
    </source>
</evidence>
<keyword evidence="3" id="KW-0507">mRNA processing</keyword>
<protein>
    <recommendedName>
        <fullName evidence="3">Branchpoint-bridging protein</fullName>
    </recommendedName>
</protein>
<dbReference type="PROSITE" id="PS50084">
    <property type="entry name" value="KH_TYPE_1"/>
    <property type="match status" value="1"/>
</dbReference>
<evidence type="ECO:0000256" key="1">
    <source>
        <dbReference type="ARBA" id="ARBA00022884"/>
    </source>
</evidence>
<dbReference type="Gene3D" id="3.30.1370.10">
    <property type="entry name" value="K Homology domain, type 1"/>
    <property type="match status" value="1"/>
</dbReference>
<evidence type="ECO:0000259" key="4">
    <source>
        <dbReference type="SMART" id="SM00322"/>
    </source>
</evidence>
<dbReference type="VEuPathDB" id="MicrosporidiaDB:AEWD_021140"/>
<dbReference type="VEuPathDB" id="MicrosporidiaDB:M970_021120"/>
<dbReference type="InterPro" id="IPR004087">
    <property type="entry name" value="KH_dom"/>
</dbReference>
<evidence type="ECO:0000313" key="5">
    <source>
        <dbReference type="EMBL" id="AGE95596.1"/>
    </source>
</evidence>
<proteinExistence type="inferred from homology"/>
<dbReference type="PANTHER" id="PTHR11208:SF45">
    <property type="entry name" value="SPLICING FACTOR 1"/>
    <property type="match status" value="1"/>
</dbReference>
<comment type="function">
    <text evidence="3">Necessary for the splicing of pre-mRNA. Has a role in the recognition of the branch site (5'-UACUAAC-3'), the pyrimidine tract and the 3'-splice site at the 3'-end of introns.</text>
</comment>
<evidence type="ECO:0000256" key="3">
    <source>
        <dbReference type="RuleBase" id="RU367126"/>
    </source>
</evidence>
<dbReference type="Pfam" id="PF22675">
    <property type="entry name" value="KH-I_KHDC4-BBP"/>
    <property type="match status" value="1"/>
</dbReference>
<comment type="similarity">
    <text evidence="3">Belongs to the BBP/SF1 family.</text>
</comment>
<keyword evidence="3" id="KW-0747">Spliceosome</keyword>
<dbReference type="EMBL" id="KC513608">
    <property type="protein sequence ID" value="AGE95596.1"/>
    <property type="molecule type" value="Genomic_DNA"/>
</dbReference>
<dbReference type="InterPro" id="IPR055256">
    <property type="entry name" value="KH_1_KHDC4/BBP-like"/>
</dbReference>
<dbReference type="GO" id="GO:0005681">
    <property type="term" value="C:spliceosomal complex"/>
    <property type="evidence" value="ECO:0007669"/>
    <property type="project" value="UniProtKB-KW"/>
</dbReference>
<dbReference type="SUPFAM" id="SSF54791">
    <property type="entry name" value="Eukaryotic type KH-domain (KH-domain type I)"/>
    <property type="match status" value="1"/>
</dbReference>
<dbReference type="AlphaFoldDB" id="M1KK40"/>
<dbReference type="GO" id="GO:0048024">
    <property type="term" value="P:regulation of mRNA splicing, via spliceosome"/>
    <property type="evidence" value="ECO:0007669"/>
    <property type="project" value="TreeGrafter"/>
</dbReference>
<comment type="subcellular location">
    <subcellularLocation>
        <location evidence="3">Nucleus</location>
    </subcellularLocation>
</comment>
<feature type="domain" description="K Homology" evidence="4">
    <location>
        <begin position="74"/>
        <end position="153"/>
    </location>
</feature>
<keyword evidence="3" id="KW-0863">Zinc-finger</keyword>